<keyword evidence="11" id="KW-1185">Reference proteome</keyword>
<feature type="transmembrane region" description="Helical" evidence="8">
    <location>
        <begin position="168"/>
        <end position="188"/>
    </location>
</feature>
<accession>A0A1H2FQD6</accession>
<keyword evidence="6 8" id="KW-1133">Transmembrane helix</keyword>
<evidence type="ECO:0000256" key="4">
    <source>
        <dbReference type="ARBA" id="ARBA00022679"/>
    </source>
</evidence>
<dbReference type="STRING" id="419479.SAMN04488563_0066"/>
<dbReference type="GO" id="GO:0005886">
    <property type="term" value="C:plasma membrane"/>
    <property type="evidence" value="ECO:0007669"/>
    <property type="project" value="UniProtKB-SubCell"/>
</dbReference>
<evidence type="ECO:0000256" key="2">
    <source>
        <dbReference type="ARBA" id="ARBA00022428"/>
    </source>
</evidence>
<dbReference type="PANTHER" id="PTHR13929">
    <property type="entry name" value="1,4-DIHYDROXY-2-NAPHTHOATE OCTAPRENYLTRANSFERASE"/>
    <property type="match status" value="1"/>
</dbReference>
<protein>
    <recommendedName>
        <fullName evidence="8 9">1,4-dihydroxy-2-naphthoate octaprenyltransferase</fullName>
        <shortName evidence="8">DHNA-octaprenyltransferase</shortName>
        <ecNumber evidence="8 9">2.5.1.74</ecNumber>
    </recommendedName>
</protein>
<evidence type="ECO:0000256" key="8">
    <source>
        <dbReference type="HAMAP-Rule" id="MF_01937"/>
    </source>
</evidence>
<name>A0A1H2FQD6_9ACTN</name>
<dbReference type="GO" id="GO:0046428">
    <property type="term" value="F:1,4-dihydroxy-2-naphthoate polyprenyltransferase activity"/>
    <property type="evidence" value="ECO:0007669"/>
    <property type="project" value="UniProtKB-UniRule"/>
</dbReference>
<dbReference type="OrthoDB" id="9767568at2"/>
<dbReference type="NCBIfam" id="TIGR00751">
    <property type="entry name" value="menA"/>
    <property type="match status" value="1"/>
</dbReference>
<reference evidence="11" key="1">
    <citation type="submission" date="2016-10" db="EMBL/GenBank/DDBJ databases">
        <authorList>
            <person name="Varghese N."/>
            <person name="Submissions S."/>
        </authorList>
    </citation>
    <scope>NUCLEOTIDE SEQUENCE [LARGE SCALE GENOMIC DNA]</scope>
    <source>
        <strain evidence="11">DSM 45079</strain>
    </source>
</reference>
<evidence type="ECO:0000256" key="7">
    <source>
        <dbReference type="ARBA" id="ARBA00023136"/>
    </source>
</evidence>
<dbReference type="Proteomes" id="UP000182977">
    <property type="component" value="Chromosome I"/>
</dbReference>
<evidence type="ECO:0000256" key="1">
    <source>
        <dbReference type="ARBA" id="ARBA00004141"/>
    </source>
</evidence>
<dbReference type="PANTHER" id="PTHR13929:SF0">
    <property type="entry name" value="UBIA PRENYLTRANSFERASE DOMAIN-CONTAINING PROTEIN 1"/>
    <property type="match status" value="1"/>
</dbReference>
<evidence type="ECO:0000256" key="6">
    <source>
        <dbReference type="ARBA" id="ARBA00022989"/>
    </source>
</evidence>
<dbReference type="InterPro" id="IPR044878">
    <property type="entry name" value="UbiA_sf"/>
</dbReference>
<dbReference type="HAMAP" id="MF_01937">
    <property type="entry name" value="MenA_1"/>
    <property type="match status" value="1"/>
</dbReference>
<comment type="subcellular location">
    <subcellularLocation>
        <location evidence="8">Cell membrane</location>
        <topology evidence="8">Multi-pass membrane protein</topology>
    </subcellularLocation>
    <subcellularLocation>
        <location evidence="1">Membrane</location>
        <topology evidence="1">Multi-pass membrane protein</topology>
    </subcellularLocation>
</comment>
<dbReference type="Gene3D" id="1.10.357.140">
    <property type="entry name" value="UbiA prenyltransferase"/>
    <property type="match status" value="1"/>
</dbReference>
<evidence type="ECO:0000313" key="10">
    <source>
        <dbReference type="EMBL" id="SDU09587.1"/>
    </source>
</evidence>
<comment type="function">
    <text evidence="8">Conversion of 1,4-dihydroxy-2-naphthoate (DHNA) to demethylmenaquinone (DMK).</text>
</comment>
<evidence type="ECO:0000256" key="9">
    <source>
        <dbReference type="NCBIfam" id="TIGR00751"/>
    </source>
</evidence>
<dbReference type="CDD" id="cd13962">
    <property type="entry name" value="PT_UbiA_UBIAD1"/>
    <property type="match status" value="1"/>
</dbReference>
<comment type="pathway">
    <text evidence="8">Quinol/quinone metabolism; menaquinone biosynthesis; menaquinol from 1,4-dihydroxy-2-naphthoate: step 1/2.</text>
</comment>
<keyword evidence="4 8" id="KW-0808">Transferase</keyword>
<comment type="catalytic activity">
    <reaction evidence="8">
        <text>an all-trans-polyprenyl diphosphate + 1,4-dihydroxy-2-naphthoate + H(+) = a 2-demethylmenaquinol + CO2 + diphosphate</text>
        <dbReference type="Rhea" id="RHEA:26478"/>
        <dbReference type="Rhea" id="RHEA-COMP:9563"/>
        <dbReference type="Rhea" id="RHEA-COMP:9564"/>
        <dbReference type="ChEBI" id="CHEBI:11173"/>
        <dbReference type="ChEBI" id="CHEBI:15378"/>
        <dbReference type="ChEBI" id="CHEBI:16526"/>
        <dbReference type="ChEBI" id="CHEBI:33019"/>
        <dbReference type="ChEBI" id="CHEBI:55437"/>
        <dbReference type="ChEBI" id="CHEBI:58914"/>
        <dbReference type="EC" id="2.5.1.74"/>
    </reaction>
</comment>
<evidence type="ECO:0000256" key="3">
    <source>
        <dbReference type="ARBA" id="ARBA00022475"/>
    </source>
</evidence>
<keyword evidence="5 8" id="KW-0812">Transmembrane</keyword>
<keyword evidence="7 8" id="KW-0472">Membrane</keyword>
<dbReference type="InterPro" id="IPR026046">
    <property type="entry name" value="UBIAD1"/>
</dbReference>
<dbReference type="InterPro" id="IPR000537">
    <property type="entry name" value="UbiA_prenyltransferase"/>
</dbReference>
<dbReference type="EMBL" id="LT629791">
    <property type="protein sequence ID" value="SDU09587.1"/>
    <property type="molecule type" value="Genomic_DNA"/>
</dbReference>
<feature type="transmembrane region" description="Helical" evidence="8">
    <location>
        <begin position="239"/>
        <end position="258"/>
    </location>
</feature>
<keyword evidence="2 8" id="KW-0474">Menaquinone biosynthesis</keyword>
<evidence type="ECO:0000256" key="5">
    <source>
        <dbReference type="ARBA" id="ARBA00022692"/>
    </source>
</evidence>
<dbReference type="NCBIfam" id="NF004751">
    <property type="entry name" value="PRK06080.1-3"/>
    <property type="match status" value="1"/>
</dbReference>
<gene>
    <name evidence="8" type="primary">menA</name>
    <name evidence="10" type="ORF">SAMN04488563_0066</name>
</gene>
<dbReference type="RefSeq" id="WP_046768247.1">
    <property type="nucleotide sequence ID" value="NZ_KQ061225.1"/>
</dbReference>
<feature type="transmembrane region" description="Helical" evidence="8">
    <location>
        <begin position="216"/>
        <end position="233"/>
    </location>
</feature>
<keyword evidence="3 8" id="KW-1003">Cell membrane</keyword>
<dbReference type="EC" id="2.5.1.74" evidence="8 9"/>
<dbReference type="UniPathway" id="UPA00079">
    <property type="reaction ID" value="UER00168"/>
</dbReference>
<dbReference type="PIRSF" id="PIRSF005355">
    <property type="entry name" value="UBIAD1"/>
    <property type="match status" value="1"/>
</dbReference>
<evidence type="ECO:0000313" key="11">
    <source>
        <dbReference type="Proteomes" id="UP000182977"/>
    </source>
</evidence>
<dbReference type="GO" id="GO:0042371">
    <property type="term" value="P:vitamin K biosynthetic process"/>
    <property type="evidence" value="ECO:0007669"/>
    <property type="project" value="TreeGrafter"/>
</dbReference>
<dbReference type="GO" id="GO:0009234">
    <property type="term" value="P:menaquinone biosynthetic process"/>
    <property type="evidence" value="ECO:0007669"/>
    <property type="project" value="UniProtKB-UniRule"/>
</dbReference>
<organism evidence="10 11">
    <name type="scientific">Jiangella alkaliphila</name>
    <dbReference type="NCBI Taxonomy" id="419479"/>
    <lineage>
        <taxon>Bacteria</taxon>
        <taxon>Bacillati</taxon>
        <taxon>Actinomycetota</taxon>
        <taxon>Actinomycetes</taxon>
        <taxon>Jiangellales</taxon>
        <taxon>Jiangellaceae</taxon>
        <taxon>Jiangella</taxon>
    </lineage>
</organism>
<feature type="transmembrane region" description="Helical" evidence="8">
    <location>
        <begin position="41"/>
        <end position="58"/>
    </location>
</feature>
<sequence>MATPGQWVEGARPRTLPAAVAPVLVGTGAAAAADGAHLGKALLALVVALALQIGVNYANDYSDGIRGTDEHRVGPFRLVGSGAARPAAVKAAALWSFAAAGVSGAALVAWSGHWWLFAVGALAIAAAWFYTGGRNPYGYRGLGEISVFVFFGLVAVAGTTYVQADELTWTSLVSAVAIGCLACALLLVNNIRDIGTDTESGKRTLAVTLGEQRSRMLYVLLMTAPFLIVAALAVTGRPWGALTLLCAPLAVVTALPVVRRATGRDLIPVLKRTGMTELAFAVLLTVGLAVG</sequence>
<feature type="transmembrane region" description="Helical" evidence="8">
    <location>
        <begin position="114"/>
        <end position="130"/>
    </location>
</feature>
<proteinExistence type="inferred from homology"/>
<dbReference type="Pfam" id="PF01040">
    <property type="entry name" value="UbiA"/>
    <property type="match status" value="1"/>
</dbReference>
<dbReference type="InterPro" id="IPR004657">
    <property type="entry name" value="MenA"/>
</dbReference>
<feature type="transmembrane region" description="Helical" evidence="8">
    <location>
        <begin position="142"/>
        <end position="162"/>
    </location>
</feature>
<dbReference type="AlphaFoldDB" id="A0A1H2FQD6"/>
<feature type="transmembrane region" description="Helical" evidence="8">
    <location>
        <begin position="87"/>
        <end position="108"/>
    </location>
</feature>
<comment type="similarity">
    <text evidence="8">Belongs to the MenA family. Type 1 subfamily.</text>
</comment>